<proteinExistence type="predicted"/>
<dbReference type="Pfam" id="PF13449">
    <property type="entry name" value="Phytase-like"/>
    <property type="match status" value="1"/>
</dbReference>
<dbReference type="Proteomes" id="UP000092504">
    <property type="component" value="Unassembled WGS sequence"/>
</dbReference>
<dbReference type="InterPro" id="IPR027372">
    <property type="entry name" value="Phytase-like_dom"/>
</dbReference>
<feature type="domain" description="Phytase-like" evidence="1">
    <location>
        <begin position="108"/>
        <end position="352"/>
    </location>
</feature>
<evidence type="ECO:0000313" key="3">
    <source>
        <dbReference type="Proteomes" id="UP000092504"/>
    </source>
</evidence>
<evidence type="ECO:0000313" key="2">
    <source>
        <dbReference type="EMBL" id="OBX38306.1"/>
    </source>
</evidence>
<name>A0A1B8P7P4_HALEL</name>
<evidence type="ECO:0000259" key="1">
    <source>
        <dbReference type="Pfam" id="PF13449"/>
    </source>
</evidence>
<gene>
    <name evidence="2" type="ORF">A8U91_02704</name>
</gene>
<sequence length="367" mass="39702">MEWPQYNNAVPGRLRHAPVTRPAQACGRLIPRHTLTAETAMPRIPTSGRALGPLPLAILFMTLLVPLPGCDNHARVVSLAGVGANITPPPRVELCGTLSLPSHWPDGTPVNGLSDLVWERDAGLLHMVSDRGWLHRARPRFEDGQLVGLSPIDSHRLRDGDDLPLEGSAADAESLSLLHGTNGELGDSEFWVSFERDHRLQRFDRDGGPLAAPIRPAQAADAAPNKGMEAMTELPKHGLILGLESPPPGAAPGETRLFTLDGKQWRYPLAAPTGSALTELTADGDDLLALERAFAPPAPLVISLRRVRLGEPPKLDVETLASFSSADGWWLDNMEGLTRLDDGRLLLLSDDNASPLQRSLLVCLRPR</sequence>
<organism evidence="2 3">
    <name type="scientific">Halomonas elongata</name>
    <dbReference type="NCBI Taxonomy" id="2746"/>
    <lineage>
        <taxon>Bacteria</taxon>
        <taxon>Pseudomonadati</taxon>
        <taxon>Pseudomonadota</taxon>
        <taxon>Gammaproteobacteria</taxon>
        <taxon>Oceanospirillales</taxon>
        <taxon>Halomonadaceae</taxon>
        <taxon>Halomonas</taxon>
    </lineage>
</organism>
<comment type="caution">
    <text evidence="2">The sequence shown here is derived from an EMBL/GenBank/DDBJ whole genome shotgun (WGS) entry which is preliminary data.</text>
</comment>
<dbReference type="PATRIC" id="fig|2746.7.peg.2770"/>
<dbReference type="AlphaFoldDB" id="A0A1B8P7P4"/>
<accession>A0A1B8P7P4</accession>
<dbReference type="EMBL" id="MAJD01000001">
    <property type="protein sequence ID" value="OBX38306.1"/>
    <property type="molecule type" value="Genomic_DNA"/>
</dbReference>
<reference evidence="2 3" key="1">
    <citation type="submission" date="2016-06" db="EMBL/GenBank/DDBJ databases">
        <title>Genome sequence of halotolerant plant growth promoting strain of Halomonas elongata HEK1 isolated from salterns of Rann of Kutch, Gujarat, India.</title>
        <authorList>
            <person name="Gaba S."/>
            <person name="Singh R.N."/>
            <person name="Abrol S."/>
            <person name="Kaushik R."/>
            <person name="Saxena A.K."/>
        </authorList>
    </citation>
    <scope>NUCLEOTIDE SEQUENCE [LARGE SCALE GENOMIC DNA]</scope>
    <source>
        <strain evidence="2 3">HEK1</strain>
    </source>
</reference>
<protein>
    <recommendedName>
        <fullName evidence="1">Phytase-like domain-containing protein</fullName>
    </recommendedName>
</protein>